<feature type="transmembrane region" description="Helical" evidence="8">
    <location>
        <begin position="190"/>
        <end position="211"/>
    </location>
</feature>
<dbReference type="InterPro" id="IPR035906">
    <property type="entry name" value="MetI-like_sf"/>
</dbReference>
<dbReference type="Proteomes" id="UP001275440">
    <property type="component" value="Unassembled WGS sequence"/>
</dbReference>
<evidence type="ECO:0000313" key="11">
    <source>
        <dbReference type="EMBL" id="MDV2478480.1"/>
    </source>
</evidence>
<name>A0ABU3WWX1_9NOCA</name>
<dbReference type="Pfam" id="PF00528">
    <property type="entry name" value="BPD_transp_1"/>
    <property type="match status" value="1"/>
</dbReference>
<dbReference type="CDD" id="cd06261">
    <property type="entry name" value="TM_PBP2"/>
    <property type="match status" value="1"/>
</dbReference>
<evidence type="ECO:0000256" key="9">
    <source>
        <dbReference type="SAM" id="MobiDB-lite"/>
    </source>
</evidence>
<organism evidence="11 12">
    <name type="scientific">Rhodococcus zopfii</name>
    <dbReference type="NCBI Taxonomy" id="43772"/>
    <lineage>
        <taxon>Bacteria</taxon>
        <taxon>Bacillati</taxon>
        <taxon>Actinomycetota</taxon>
        <taxon>Actinomycetes</taxon>
        <taxon>Mycobacteriales</taxon>
        <taxon>Nocardiaceae</taxon>
        <taxon>Rhodococcus</taxon>
    </lineage>
</organism>
<evidence type="ECO:0000256" key="3">
    <source>
        <dbReference type="ARBA" id="ARBA00022475"/>
    </source>
</evidence>
<comment type="similarity">
    <text evidence="8">Belongs to the binding-protein-dependent transport system permease family.</text>
</comment>
<proteinExistence type="inferred from homology"/>
<evidence type="ECO:0000256" key="4">
    <source>
        <dbReference type="ARBA" id="ARBA00022692"/>
    </source>
</evidence>
<dbReference type="RefSeq" id="WP_072811882.1">
    <property type="nucleotide sequence ID" value="NZ_JAHWLX010000113.1"/>
</dbReference>
<evidence type="ECO:0000256" key="6">
    <source>
        <dbReference type="ARBA" id="ARBA00022989"/>
    </source>
</evidence>
<comment type="caution">
    <text evidence="11">The sequence shown here is derived from an EMBL/GenBank/DDBJ whole genome shotgun (WGS) entry which is preliminary data.</text>
</comment>
<evidence type="ECO:0000259" key="10">
    <source>
        <dbReference type="PROSITE" id="PS50928"/>
    </source>
</evidence>
<gene>
    <name evidence="11" type="ORF">F8M49_29240</name>
</gene>
<feature type="transmembrane region" description="Helical" evidence="8">
    <location>
        <begin position="55"/>
        <end position="78"/>
    </location>
</feature>
<dbReference type="Gene3D" id="1.10.3720.10">
    <property type="entry name" value="MetI-like"/>
    <property type="match status" value="1"/>
</dbReference>
<evidence type="ECO:0000256" key="8">
    <source>
        <dbReference type="RuleBase" id="RU363032"/>
    </source>
</evidence>
<dbReference type="InterPro" id="IPR043429">
    <property type="entry name" value="ArtM/GltK/GlnP/TcyL/YhdX-like"/>
</dbReference>
<dbReference type="PANTHER" id="PTHR30614">
    <property type="entry name" value="MEMBRANE COMPONENT OF AMINO ACID ABC TRANSPORTER"/>
    <property type="match status" value="1"/>
</dbReference>
<keyword evidence="4 8" id="KW-0812">Transmembrane</keyword>
<keyword evidence="2 8" id="KW-0813">Transport</keyword>
<keyword evidence="12" id="KW-1185">Reference proteome</keyword>
<evidence type="ECO:0000256" key="1">
    <source>
        <dbReference type="ARBA" id="ARBA00004651"/>
    </source>
</evidence>
<keyword evidence="5" id="KW-0029">Amino-acid transport</keyword>
<protein>
    <submittedName>
        <fullName evidence="11">Amino acid ABC transporter permease</fullName>
    </submittedName>
</protein>
<evidence type="ECO:0000313" key="12">
    <source>
        <dbReference type="Proteomes" id="UP001275440"/>
    </source>
</evidence>
<evidence type="ECO:0000256" key="2">
    <source>
        <dbReference type="ARBA" id="ARBA00022448"/>
    </source>
</evidence>
<dbReference type="InterPro" id="IPR010065">
    <property type="entry name" value="AA_ABC_transptr_permease_3TM"/>
</dbReference>
<comment type="subcellular location">
    <subcellularLocation>
        <location evidence="1 8">Cell membrane</location>
        <topology evidence="1 8">Multi-pass membrane protein</topology>
    </subcellularLocation>
</comment>
<reference evidence="11 12" key="1">
    <citation type="submission" date="2019-10" db="EMBL/GenBank/DDBJ databases">
        <title>Draft Genome Assembly of Rhodococcus zopfii DSM44189.</title>
        <authorList>
            <person name="Sutton J.M."/>
            <person name="Akob D.M."/>
            <person name="Bushman T.J."/>
        </authorList>
    </citation>
    <scope>NUCLEOTIDE SEQUENCE [LARGE SCALE GENOMIC DNA]</scope>
    <source>
        <strain evidence="11 12">DSM 44189</strain>
    </source>
</reference>
<evidence type="ECO:0000256" key="7">
    <source>
        <dbReference type="ARBA" id="ARBA00023136"/>
    </source>
</evidence>
<dbReference type="EMBL" id="WBMO01000005">
    <property type="protein sequence ID" value="MDV2478480.1"/>
    <property type="molecule type" value="Genomic_DNA"/>
</dbReference>
<sequence length="237" mass="26034">MNPFPADSVVGQYFPVFLEGAVTTLAIVLAAIVCATALGYFIALMRLSRFRLLSAVAAVYVWFFRGLPLMLSLFFFYYTQPFGWTFDAFTAGLIAMSLNSAAFFSEIIRAGIQSVARGHLEAAESIGMNPLQKFFRVTAPEGIRLMTPPYINNCIIMLKESAQVSVITVPDLMLQGQKAYNSTYNVVETLGVVAVMYLAMTSLLMGLQLLIERKTGRKVARNTPTSKPATKELEGIA</sequence>
<dbReference type="SUPFAM" id="SSF161098">
    <property type="entry name" value="MetI-like"/>
    <property type="match status" value="1"/>
</dbReference>
<dbReference type="InterPro" id="IPR000515">
    <property type="entry name" value="MetI-like"/>
</dbReference>
<evidence type="ECO:0000256" key="5">
    <source>
        <dbReference type="ARBA" id="ARBA00022970"/>
    </source>
</evidence>
<dbReference type="NCBIfam" id="TIGR01726">
    <property type="entry name" value="HEQRo_perm_3TM"/>
    <property type="match status" value="1"/>
</dbReference>
<dbReference type="PROSITE" id="PS50928">
    <property type="entry name" value="ABC_TM1"/>
    <property type="match status" value="1"/>
</dbReference>
<dbReference type="PANTHER" id="PTHR30614:SF0">
    <property type="entry name" value="L-CYSTINE TRANSPORT SYSTEM PERMEASE PROTEIN TCYL"/>
    <property type="match status" value="1"/>
</dbReference>
<feature type="region of interest" description="Disordered" evidence="9">
    <location>
        <begin position="218"/>
        <end position="237"/>
    </location>
</feature>
<accession>A0ABU3WWX1</accession>
<keyword evidence="7 8" id="KW-0472">Membrane</keyword>
<keyword evidence="3" id="KW-1003">Cell membrane</keyword>
<keyword evidence="6 8" id="KW-1133">Transmembrane helix</keyword>
<feature type="transmembrane region" description="Helical" evidence="8">
    <location>
        <begin position="20"/>
        <end position="43"/>
    </location>
</feature>
<feature type="domain" description="ABC transmembrane type-1" evidence="10">
    <location>
        <begin position="21"/>
        <end position="205"/>
    </location>
</feature>